<comment type="caution">
    <text evidence="2">The sequence shown here is derived from an EMBL/GenBank/DDBJ whole genome shotgun (WGS) entry which is preliminary data.</text>
</comment>
<dbReference type="PROSITE" id="PS50011">
    <property type="entry name" value="PROTEIN_KINASE_DOM"/>
    <property type="match status" value="1"/>
</dbReference>
<dbReference type="InterPro" id="IPR000719">
    <property type="entry name" value="Prot_kinase_dom"/>
</dbReference>
<feature type="domain" description="Protein kinase" evidence="1">
    <location>
        <begin position="1"/>
        <end position="203"/>
    </location>
</feature>
<reference evidence="2 3" key="1">
    <citation type="submission" date="2021-02" db="EMBL/GenBank/DDBJ databases">
        <title>Variation within the Batrachochytrium salamandrivorans European outbreak.</title>
        <authorList>
            <person name="Kelly M."/>
            <person name="Pasmans F."/>
            <person name="Shea T.P."/>
            <person name="Munoz J.F."/>
            <person name="Carranza S."/>
            <person name="Cuomo C.A."/>
            <person name="Martel A."/>
        </authorList>
    </citation>
    <scope>NUCLEOTIDE SEQUENCE [LARGE SCALE GENOMIC DNA]</scope>
    <source>
        <strain evidence="2 3">AMFP18/2</strain>
    </source>
</reference>
<name>A0ABQ8FCL5_9FUNG</name>
<proteinExistence type="predicted"/>
<accession>A0ABQ8FCL5</accession>
<sequence length="206" mass="22958">MLPLEVEVQKYLTQPDHGSPYVLEAIDYAVTEAAYMLVMKYPGEGWMALDRYTTEKGKLSVVEVRLIAREVLKALLSLKSLGVVHGTSQASKLKLMNFDHSGPLEKWNEDSSASGSSDEKPDAWSTEEIDLAGLGKLMYHLVTLEDASQHPETRQGVQEKLRKSMDNPKFQSAIDLMDLISILLGQGPSKMATLKDALRHPLFSRQ</sequence>
<dbReference type="Gene3D" id="1.10.510.10">
    <property type="entry name" value="Transferase(Phosphotransferase) domain 1"/>
    <property type="match status" value="1"/>
</dbReference>
<protein>
    <recommendedName>
        <fullName evidence="1">Protein kinase domain-containing protein</fullName>
    </recommendedName>
</protein>
<evidence type="ECO:0000313" key="2">
    <source>
        <dbReference type="EMBL" id="KAH6595974.1"/>
    </source>
</evidence>
<dbReference type="InterPro" id="IPR011009">
    <property type="entry name" value="Kinase-like_dom_sf"/>
</dbReference>
<organism evidence="2 3">
    <name type="scientific">Batrachochytrium salamandrivorans</name>
    <dbReference type="NCBI Taxonomy" id="1357716"/>
    <lineage>
        <taxon>Eukaryota</taxon>
        <taxon>Fungi</taxon>
        <taxon>Fungi incertae sedis</taxon>
        <taxon>Chytridiomycota</taxon>
        <taxon>Chytridiomycota incertae sedis</taxon>
        <taxon>Chytridiomycetes</taxon>
        <taxon>Rhizophydiales</taxon>
        <taxon>Rhizophydiales incertae sedis</taxon>
        <taxon>Batrachochytrium</taxon>
    </lineage>
</organism>
<keyword evidence="3" id="KW-1185">Reference proteome</keyword>
<evidence type="ECO:0000313" key="3">
    <source>
        <dbReference type="Proteomes" id="UP001648503"/>
    </source>
</evidence>
<dbReference type="EMBL" id="JAFCIX010000260">
    <property type="protein sequence ID" value="KAH6595974.1"/>
    <property type="molecule type" value="Genomic_DNA"/>
</dbReference>
<dbReference type="SUPFAM" id="SSF56112">
    <property type="entry name" value="Protein kinase-like (PK-like)"/>
    <property type="match status" value="1"/>
</dbReference>
<dbReference type="Proteomes" id="UP001648503">
    <property type="component" value="Unassembled WGS sequence"/>
</dbReference>
<evidence type="ECO:0000259" key="1">
    <source>
        <dbReference type="PROSITE" id="PS50011"/>
    </source>
</evidence>
<gene>
    <name evidence="2" type="ORF">BASA50_005447</name>
</gene>